<gene>
    <name evidence="1" type="ORF">GTO91_12165</name>
</gene>
<dbReference type="EMBL" id="WXEY01000014">
    <property type="protein sequence ID" value="MZP30468.1"/>
    <property type="molecule type" value="Genomic_DNA"/>
</dbReference>
<evidence type="ECO:0000313" key="2">
    <source>
        <dbReference type="Proteomes" id="UP000463470"/>
    </source>
</evidence>
<name>A0A845L9T7_9FIRM</name>
<comment type="caution">
    <text evidence="1">The sequence shown here is derived from an EMBL/GenBank/DDBJ whole genome shotgun (WGS) entry which is preliminary data.</text>
</comment>
<accession>A0A845L9T7</accession>
<dbReference type="OrthoDB" id="2081028at2"/>
<dbReference type="Proteomes" id="UP000463470">
    <property type="component" value="Unassembled WGS sequence"/>
</dbReference>
<dbReference type="Pfam" id="PF10112">
    <property type="entry name" value="Halogen_Hydrol"/>
    <property type="match status" value="1"/>
</dbReference>
<organism evidence="1 2">
    <name type="scientific">Heliomicrobium undosum</name>
    <dbReference type="NCBI Taxonomy" id="121734"/>
    <lineage>
        <taxon>Bacteria</taxon>
        <taxon>Bacillati</taxon>
        <taxon>Bacillota</taxon>
        <taxon>Clostridia</taxon>
        <taxon>Eubacteriales</taxon>
        <taxon>Heliobacteriaceae</taxon>
        <taxon>Heliomicrobium</taxon>
    </lineage>
</organism>
<evidence type="ECO:0000313" key="1">
    <source>
        <dbReference type="EMBL" id="MZP30468.1"/>
    </source>
</evidence>
<dbReference type="AlphaFoldDB" id="A0A845L9T7"/>
<protein>
    <recommendedName>
        <fullName evidence="3">5-bromo-4-chloroindolyl phosphate hydrolysis protein</fullName>
    </recommendedName>
</protein>
<dbReference type="RefSeq" id="WP_161258993.1">
    <property type="nucleotide sequence ID" value="NZ_WXEY01000014.1"/>
</dbReference>
<sequence length="209" mass="23729">MKEILISGLRIFLSSSIAVTTFLATYLLGGFEFVPALALGGVAYFVTSKGIQRRFALPPGQHALTDGADPHYLEKIHKEARRKWKVIGRYRFKVRSLSIWLKVTRLYKIAEQILDITGKDLRQINKAQAFFNHYLDATVTILEKYSLLSSQPISNDEIRDALEKTHTGLQDLVHGYEEQLNNLLAKDLLELDVEVNVLKQTLDSKGEKK</sequence>
<proteinExistence type="predicted"/>
<evidence type="ECO:0008006" key="3">
    <source>
        <dbReference type="Google" id="ProtNLM"/>
    </source>
</evidence>
<keyword evidence="2" id="KW-1185">Reference proteome</keyword>
<reference evidence="1 2" key="1">
    <citation type="submission" date="2020-01" db="EMBL/GenBank/DDBJ databases">
        <title>Whole-genome sequence of Heliobacterium undosum DSM 13378.</title>
        <authorList>
            <person name="Kyndt J.A."/>
            <person name="Meyer T.E."/>
        </authorList>
    </citation>
    <scope>NUCLEOTIDE SEQUENCE [LARGE SCALE GENOMIC DNA]</scope>
    <source>
        <strain evidence="1 2">DSM 13378</strain>
    </source>
</reference>
<dbReference type="InterPro" id="IPR018770">
    <property type="entry name" value="ChloroindolylP_hydrolase"/>
</dbReference>